<feature type="transmembrane region" description="Helical" evidence="1">
    <location>
        <begin position="54"/>
        <end position="75"/>
    </location>
</feature>
<comment type="caution">
    <text evidence="2">The sequence shown here is derived from an EMBL/GenBank/DDBJ whole genome shotgun (WGS) entry which is preliminary data.</text>
</comment>
<proteinExistence type="predicted"/>
<keyword evidence="1" id="KW-1133">Transmembrane helix</keyword>
<keyword evidence="1" id="KW-0472">Membrane</keyword>
<feature type="non-terminal residue" evidence="2">
    <location>
        <position position="1"/>
    </location>
</feature>
<feature type="non-terminal residue" evidence="2">
    <location>
        <position position="144"/>
    </location>
</feature>
<accession>X1DU28</accession>
<dbReference type="AlphaFoldDB" id="X1DU28"/>
<dbReference type="EMBL" id="BART01037859">
    <property type="protein sequence ID" value="GAH11755.1"/>
    <property type="molecule type" value="Genomic_DNA"/>
</dbReference>
<feature type="transmembrane region" description="Helical" evidence="1">
    <location>
        <begin position="20"/>
        <end position="42"/>
    </location>
</feature>
<reference evidence="2" key="1">
    <citation type="journal article" date="2014" name="Front. Microbiol.">
        <title>High frequency of phylogenetically diverse reductive dehalogenase-homologous genes in deep subseafloor sedimentary metagenomes.</title>
        <authorList>
            <person name="Kawai M."/>
            <person name="Futagami T."/>
            <person name="Toyoda A."/>
            <person name="Takaki Y."/>
            <person name="Nishi S."/>
            <person name="Hori S."/>
            <person name="Arai W."/>
            <person name="Tsubouchi T."/>
            <person name="Morono Y."/>
            <person name="Uchiyama I."/>
            <person name="Ito T."/>
            <person name="Fujiyama A."/>
            <person name="Inagaki F."/>
            <person name="Takami H."/>
        </authorList>
    </citation>
    <scope>NUCLEOTIDE SEQUENCE</scope>
    <source>
        <strain evidence="2">Expedition CK06-06</strain>
    </source>
</reference>
<evidence type="ECO:0000256" key="1">
    <source>
        <dbReference type="SAM" id="Phobius"/>
    </source>
</evidence>
<feature type="transmembrane region" description="Helical" evidence="1">
    <location>
        <begin position="87"/>
        <end position="109"/>
    </location>
</feature>
<protein>
    <submittedName>
        <fullName evidence="2">Uncharacterized protein</fullName>
    </submittedName>
</protein>
<gene>
    <name evidence="2" type="ORF">S01H4_63121</name>
</gene>
<sequence length="144" mass="16897">FTILFLGIQFITIILSRADNLIVISLMNLFLILHFIMWFYVGEFSDKNKMIIRGFFAPVFLLILFSFFPFISNVLAYLDMNIVSGTIWVNGCFIIGTIPVVFRVFIIFFKIRMDKDFDDSILINKKNVKKKRKETSVIWYIIGT</sequence>
<name>X1DU28_9ZZZZ</name>
<keyword evidence="1" id="KW-0812">Transmembrane</keyword>
<organism evidence="2">
    <name type="scientific">marine sediment metagenome</name>
    <dbReference type="NCBI Taxonomy" id="412755"/>
    <lineage>
        <taxon>unclassified sequences</taxon>
        <taxon>metagenomes</taxon>
        <taxon>ecological metagenomes</taxon>
    </lineage>
</organism>
<evidence type="ECO:0000313" key="2">
    <source>
        <dbReference type="EMBL" id="GAH11755.1"/>
    </source>
</evidence>